<dbReference type="InterPro" id="IPR001647">
    <property type="entry name" value="HTH_TetR"/>
</dbReference>
<dbReference type="PANTHER" id="PTHR30055:SF234">
    <property type="entry name" value="HTH-TYPE TRANSCRIPTIONAL REGULATOR BETI"/>
    <property type="match status" value="1"/>
</dbReference>
<name>A0A8J6YMW4_9PROT</name>
<protein>
    <submittedName>
        <fullName evidence="6">TetR family transcriptional regulator</fullName>
    </submittedName>
</protein>
<dbReference type="SUPFAM" id="SSF46689">
    <property type="entry name" value="Homeodomain-like"/>
    <property type="match status" value="1"/>
</dbReference>
<reference evidence="6" key="1">
    <citation type="submission" date="2020-10" db="EMBL/GenBank/DDBJ databases">
        <title>Genome sequence of the unusual species of purple photosynthetic bacteria, Phaeovibrio sulfidiphilus DSM 23193, type strain.</title>
        <authorList>
            <person name="Kyndt J.A."/>
            <person name="Meyer T.E."/>
        </authorList>
    </citation>
    <scope>NUCLEOTIDE SEQUENCE</scope>
    <source>
        <strain evidence="6">DSM 23193</strain>
    </source>
</reference>
<dbReference type="Proteomes" id="UP000631034">
    <property type="component" value="Unassembled WGS sequence"/>
</dbReference>
<dbReference type="GO" id="GO:0000976">
    <property type="term" value="F:transcription cis-regulatory region binding"/>
    <property type="evidence" value="ECO:0007669"/>
    <property type="project" value="TreeGrafter"/>
</dbReference>
<proteinExistence type="predicted"/>
<keyword evidence="3" id="KW-0804">Transcription</keyword>
<feature type="domain" description="HTH tetR-type" evidence="5">
    <location>
        <begin position="10"/>
        <end position="70"/>
    </location>
</feature>
<dbReference type="Pfam" id="PF00440">
    <property type="entry name" value="TetR_N"/>
    <property type="match status" value="1"/>
</dbReference>
<feature type="DNA-binding region" description="H-T-H motif" evidence="4">
    <location>
        <begin position="33"/>
        <end position="52"/>
    </location>
</feature>
<dbReference type="Gene3D" id="1.10.357.10">
    <property type="entry name" value="Tetracycline Repressor, domain 2"/>
    <property type="match status" value="1"/>
</dbReference>
<gene>
    <name evidence="6" type="ORF">IHV25_08535</name>
</gene>
<keyword evidence="7" id="KW-1185">Reference proteome</keyword>
<dbReference type="RefSeq" id="WP_192534698.1">
    <property type="nucleotide sequence ID" value="NZ_JACZHT010000006.1"/>
</dbReference>
<evidence type="ECO:0000313" key="7">
    <source>
        <dbReference type="Proteomes" id="UP000631034"/>
    </source>
</evidence>
<evidence type="ECO:0000313" key="6">
    <source>
        <dbReference type="EMBL" id="MBE1237693.1"/>
    </source>
</evidence>
<dbReference type="EMBL" id="JACZHT010000006">
    <property type="protein sequence ID" value="MBE1237693.1"/>
    <property type="molecule type" value="Genomic_DNA"/>
</dbReference>
<keyword evidence="2 4" id="KW-0238">DNA-binding</keyword>
<dbReference type="PANTHER" id="PTHR30055">
    <property type="entry name" value="HTH-TYPE TRANSCRIPTIONAL REGULATOR RUTR"/>
    <property type="match status" value="1"/>
</dbReference>
<evidence type="ECO:0000256" key="4">
    <source>
        <dbReference type="PROSITE-ProRule" id="PRU00335"/>
    </source>
</evidence>
<accession>A0A8J6YMW4</accession>
<dbReference type="InterPro" id="IPR050109">
    <property type="entry name" value="HTH-type_TetR-like_transc_reg"/>
</dbReference>
<comment type="caution">
    <text evidence="6">The sequence shown here is derived from an EMBL/GenBank/DDBJ whole genome shotgun (WGS) entry which is preliminary data.</text>
</comment>
<dbReference type="InterPro" id="IPR009057">
    <property type="entry name" value="Homeodomain-like_sf"/>
</dbReference>
<evidence type="ECO:0000256" key="2">
    <source>
        <dbReference type="ARBA" id="ARBA00023125"/>
    </source>
</evidence>
<dbReference type="GO" id="GO:0003700">
    <property type="term" value="F:DNA-binding transcription factor activity"/>
    <property type="evidence" value="ECO:0007669"/>
    <property type="project" value="TreeGrafter"/>
</dbReference>
<evidence type="ECO:0000256" key="1">
    <source>
        <dbReference type="ARBA" id="ARBA00023015"/>
    </source>
</evidence>
<organism evidence="6 7">
    <name type="scientific">Phaeovibrio sulfidiphilus</name>
    <dbReference type="NCBI Taxonomy" id="1220600"/>
    <lineage>
        <taxon>Bacteria</taxon>
        <taxon>Pseudomonadati</taxon>
        <taxon>Pseudomonadota</taxon>
        <taxon>Alphaproteobacteria</taxon>
        <taxon>Rhodospirillales</taxon>
        <taxon>Rhodospirillaceae</taxon>
        <taxon>Phaeovibrio</taxon>
    </lineage>
</organism>
<sequence length="216" mass="23521">MAHKAHSKETTGDHVILEAALRVAALSGWRRLTFSAVAEEAGVSLASVLRHYPARAKLITTWMRLVDNAMLTDDIVLDPRETIRDRLFDLLMRRFDALAPNKEALRALVPSFGRDLSLAGAFGRSLMRSMNVTLEAAGVDVVGARGLLRIKALEAAYLHVMRIWLKDDTPDMATTMAALDKTLDRLDSMARGMPSKGFGPCSRENACDTATGGAGL</sequence>
<evidence type="ECO:0000256" key="3">
    <source>
        <dbReference type="ARBA" id="ARBA00023163"/>
    </source>
</evidence>
<evidence type="ECO:0000259" key="5">
    <source>
        <dbReference type="PROSITE" id="PS50977"/>
    </source>
</evidence>
<dbReference type="PROSITE" id="PS50977">
    <property type="entry name" value="HTH_TETR_2"/>
    <property type="match status" value="1"/>
</dbReference>
<dbReference type="AlphaFoldDB" id="A0A8J6YMW4"/>
<keyword evidence="1" id="KW-0805">Transcription regulation</keyword>